<accession>A0A0G0QQR7</accession>
<evidence type="ECO:0000313" key="3">
    <source>
        <dbReference type="EMBL" id="KKR42779.1"/>
    </source>
</evidence>
<dbReference type="SUPFAM" id="SSF55008">
    <property type="entry name" value="HMA, heavy metal-associated domain"/>
    <property type="match status" value="1"/>
</dbReference>
<proteinExistence type="predicted"/>
<gene>
    <name evidence="3" type="ORF">UT77_C0001G0230</name>
</gene>
<feature type="domain" description="HMA" evidence="2">
    <location>
        <begin position="1"/>
        <end position="65"/>
    </location>
</feature>
<dbReference type="Gene3D" id="3.30.70.100">
    <property type="match status" value="1"/>
</dbReference>
<dbReference type="Proteomes" id="UP000034881">
    <property type="component" value="Unassembled WGS sequence"/>
</dbReference>
<sequence length="65" mass="7167">MENKFKVLGMHCQACQKVIEKKLMKIEGVSQVIALLSGEVTVVANRSITSDEVKLALEGTEYQIS</sequence>
<dbReference type="InterPro" id="IPR017969">
    <property type="entry name" value="Heavy-metal-associated_CS"/>
</dbReference>
<evidence type="ECO:0000313" key="4">
    <source>
        <dbReference type="Proteomes" id="UP000034881"/>
    </source>
</evidence>
<name>A0A0G0QQR7_9BACT</name>
<comment type="caution">
    <text evidence="3">The sequence shown here is derived from an EMBL/GenBank/DDBJ whole genome shotgun (WGS) entry which is preliminary data.</text>
</comment>
<dbReference type="PROSITE" id="PS01047">
    <property type="entry name" value="HMA_1"/>
    <property type="match status" value="1"/>
</dbReference>
<dbReference type="InterPro" id="IPR036163">
    <property type="entry name" value="HMA_dom_sf"/>
</dbReference>
<reference evidence="3 4" key="1">
    <citation type="journal article" date="2015" name="Nature">
        <title>rRNA introns, odd ribosomes, and small enigmatic genomes across a large radiation of phyla.</title>
        <authorList>
            <person name="Brown C.T."/>
            <person name="Hug L.A."/>
            <person name="Thomas B.C."/>
            <person name="Sharon I."/>
            <person name="Castelle C.J."/>
            <person name="Singh A."/>
            <person name="Wilkins M.J."/>
            <person name="Williams K.H."/>
            <person name="Banfield J.F."/>
        </authorList>
    </citation>
    <scope>NUCLEOTIDE SEQUENCE [LARGE SCALE GENOMIC DNA]</scope>
</reference>
<dbReference type="Pfam" id="PF00403">
    <property type="entry name" value="HMA"/>
    <property type="match status" value="1"/>
</dbReference>
<dbReference type="AlphaFoldDB" id="A0A0G0QQR7"/>
<dbReference type="CDD" id="cd00371">
    <property type="entry name" value="HMA"/>
    <property type="match status" value="1"/>
</dbReference>
<evidence type="ECO:0000259" key="2">
    <source>
        <dbReference type="PROSITE" id="PS50846"/>
    </source>
</evidence>
<protein>
    <recommendedName>
        <fullName evidence="2">HMA domain-containing protein</fullName>
    </recommendedName>
</protein>
<dbReference type="GO" id="GO:0046872">
    <property type="term" value="F:metal ion binding"/>
    <property type="evidence" value="ECO:0007669"/>
    <property type="project" value="UniProtKB-KW"/>
</dbReference>
<keyword evidence="1" id="KW-0479">Metal-binding</keyword>
<dbReference type="PROSITE" id="PS50846">
    <property type="entry name" value="HMA_2"/>
    <property type="match status" value="1"/>
</dbReference>
<organism evidence="3 4">
    <name type="scientific">Candidatus Daviesbacteria bacterium GW2011_GWC2_40_12</name>
    <dbReference type="NCBI Taxonomy" id="1618431"/>
    <lineage>
        <taxon>Bacteria</taxon>
        <taxon>Candidatus Daviesiibacteriota</taxon>
    </lineage>
</organism>
<dbReference type="InterPro" id="IPR006121">
    <property type="entry name" value="HMA_dom"/>
</dbReference>
<dbReference type="EMBL" id="LBYB01000001">
    <property type="protein sequence ID" value="KKR42779.1"/>
    <property type="molecule type" value="Genomic_DNA"/>
</dbReference>
<evidence type="ECO:0000256" key="1">
    <source>
        <dbReference type="ARBA" id="ARBA00022723"/>
    </source>
</evidence>